<dbReference type="GO" id="GO:0003700">
    <property type="term" value="F:DNA-binding transcription factor activity"/>
    <property type="evidence" value="ECO:0007669"/>
    <property type="project" value="InterPro"/>
</dbReference>
<dbReference type="InterPro" id="IPR000551">
    <property type="entry name" value="MerR-type_HTH_dom"/>
</dbReference>
<dbReference type="PANTHER" id="PTHR30204:SF93">
    <property type="entry name" value="HTH MERR-TYPE DOMAIN-CONTAINING PROTEIN"/>
    <property type="match status" value="1"/>
</dbReference>
<evidence type="ECO:0000259" key="2">
    <source>
        <dbReference type="PROSITE" id="PS50937"/>
    </source>
</evidence>
<reference evidence="3" key="1">
    <citation type="submission" date="2022-12" db="EMBL/GenBank/DDBJ databases">
        <title>Paraconexibacter alkalitolerans sp. nov. and Baekduia alba sp. nov., isolated from soil and emended description of the genera Paraconexibacter (Chun et al., 2020) and Baekduia (An et al., 2020).</title>
        <authorList>
            <person name="Vieira S."/>
            <person name="Huber K.J."/>
            <person name="Geppert A."/>
            <person name="Wolf J."/>
            <person name="Neumann-Schaal M."/>
            <person name="Muesken M."/>
            <person name="Overmann J."/>
        </authorList>
    </citation>
    <scope>NUCLEOTIDE SEQUENCE</scope>
    <source>
        <strain evidence="3">AEG42_29</strain>
    </source>
</reference>
<gene>
    <name evidence="3" type="ORF">DSM112329_04852</name>
</gene>
<evidence type="ECO:0000256" key="1">
    <source>
        <dbReference type="ARBA" id="ARBA00023125"/>
    </source>
</evidence>
<organism evidence="3">
    <name type="scientific">Paraconexibacter sp. AEG42_29</name>
    <dbReference type="NCBI Taxonomy" id="2997339"/>
    <lineage>
        <taxon>Bacteria</taxon>
        <taxon>Bacillati</taxon>
        <taxon>Actinomycetota</taxon>
        <taxon>Thermoleophilia</taxon>
        <taxon>Solirubrobacterales</taxon>
        <taxon>Paraconexibacteraceae</taxon>
        <taxon>Paraconexibacter</taxon>
    </lineage>
</organism>
<dbReference type="AlphaFoldDB" id="A0AAU7B1X6"/>
<dbReference type="SMART" id="SM00422">
    <property type="entry name" value="HTH_MERR"/>
    <property type="match status" value="1"/>
</dbReference>
<dbReference type="PROSITE" id="PS50937">
    <property type="entry name" value="HTH_MERR_2"/>
    <property type="match status" value="1"/>
</dbReference>
<dbReference type="Pfam" id="PF13411">
    <property type="entry name" value="MerR_1"/>
    <property type="match status" value="1"/>
</dbReference>
<dbReference type="InterPro" id="IPR009061">
    <property type="entry name" value="DNA-bd_dom_put_sf"/>
</dbReference>
<dbReference type="EMBL" id="CP114014">
    <property type="protein sequence ID" value="XAY07958.1"/>
    <property type="molecule type" value="Genomic_DNA"/>
</dbReference>
<dbReference type="RefSeq" id="WP_354699144.1">
    <property type="nucleotide sequence ID" value="NZ_CP114014.1"/>
</dbReference>
<dbReference type="GO" id="GO:0003677">
    <property type="term" value="F:DNA binding"/>
    <property type="evidence" value="ECO:0007669"/>
    <property type="project" value="UniProtKB-KW"/>
</dbReference>
<protein>
    <recommendedName>
        <fullName evidence="2">HTH merR-type domain-containing protein</fullName>
    </recommendedName>
</protein>
<keyword evidence="1" id="KW-0238">DNA-binding</keyword>
<evidence type="ECO:0000313" key="3">
    <source>
        <dbReference type="EMBL" id="XAY07958.1"/>
    </source>
</evidence>
<feature type="domain" description="HTH merR-type" evidence="2">
    <location>
        <begin position="6"/>
        <end position="77"/>
    </location>
</feature>
<dbReference type="InterPro" id="IPR047057">
    <property type="entry name" value="MerR_fam"/>
</dbReference>
<proteinExistence type="predicted"/>
<dbReference type="SUPFAM" id="SSF46955">
    <property type="entry name" value="Putative DNA-binding domain"/>
    <property type="match status" value="1"/>
</dbReference>
<dbReference type="KEGG" id="parq:DSM112329_04852"/>
<sequence>MDEQRDMRIGELARLTGTTVRTIRYYEEIGLLPGPDERASGSHRTYSPQDAERLQTVLRLKDLLGVSLEELRELIAAEDARTVLREEFRAEHTAPRRRAEILRAALGNVERQRALVRGRQAQLAELDAELAEREALVLTRLDEVGARREAQPRRR</sequence>
<dbReference type="PANTHER" id="PTHR30204">
    <property type="entry name" value="REDOX-CYCLING DRUG-SENSING TRANSCRIPTIONAL ACTIVATOR SOXR"/>
    <property type="match status" value="1"/>
</dbReference>
<accession>A0AAU7B1X6</accession>
<name>A0AAU7B1X6_9ACTN</name>
<dbReference type="Gene3D" id="1.10.1660.10">
    <property type="match status" value="1"/>
</dbReference>